<sequence>MRPRIAWASTQSDDARNWEEGEGAWLEFDFVNTSSSATYKTSETAKPPPRRHAPSMASQILVRDTGPDTGMADDADS</sequence>
<evidence type="ECO:0000256" key="1">
    <source>
        <dbReference type="SAM" id="MobiDB-lite"/>
    </source>
</evidence>
<reference evidence="2 3" key="1">
    <citation type="submission" date="2024-05" db="EMBL/GenBank/DDBJ databases">
        <title>A draft genome resource for the thread blight pathogen Marasmius tenuissimus strain MS-2.</title>
        <authorList>
            <person name="Yulfo-Soto G.E."/>
            <person name="Baruah I.K."/>
            <person name="Amoako-Attah I."/>
            <person name="Bukari Y."/>
            <person name="Meinhardt L.W."/>
            <person name="Bailey B.A."/>
            <person name="Cohen S.P."/>
        </authorList>
    </citation>
    <scope>NUCLEOTIDE SEQUENCE [LARGE SCALE GENOMIC DNA]</scope>
    <source>
        <strain evidence="2 3">MS-2</strain>
    </source>
</reference>
<organism evidence="2 3">
    <name type="scientific">Marasmius tenuissimus</name>
    <dbReference type="NCBI Taxonomy" id="585030"/>
    <lineage>
        <taxon>Eukaryota</taxon>
        <taxon>Fungi</taxon>
        <taxon>Dikarya</taxon>
        <taxon>Basidiomycota</taxon>
        <taxon>Agaricomycotina</taxon>
        <taxon>Agaricomycetes</taxon>
        <taxon>Agaricomycetidae</taxon>
        <taxon>Agaricales</taxon>
        <taxon>Marasmiineae</taxon>
        <taxon>Marasmiaceae</taxon>
        <taxon>Marasmius</taxon>
    </lineage>
</organism>
<comment type="caution">
    <text evidence="2">The sequence shown here is derived from an EMBL/GenBank/DDBJ whole genome shotgun (WGS) entry which is preliminary data.</text>
</comment>
<feature type="region of interest" description="Disordered" evidence="1">
    <location>
        <begin position="36"/>
        <end position="77"/>
    </location>
</feature>
<evidence type="ECO:0000313" key="3">
    <source>
        <dbReference type="Proteomes" id="UP001437256"/>
    </source>
</evidence>
<dbReference type="Proteomes" id="UP001437256">
    <property type="component" value="Unassembled WGS sequence"/>
</dbReference>
<proteinExistence type="predicted"/>
<name>A0ABR2ZVR4_9AGAR</name>
<gene>
    <name evidence="2" type="ORF">AAF712_007263</name>
</gene>
<keyword evidence="3" id="KW-1185">Reference proteome</keyword>
<evidence type="ECO:0000313" key="2">
    <source>
        <dbReference type="EMBL" id="KAL0065775.1"/>
    </source>
</evidence>
<dbReference type="EMBL" id="JBBXMP010000043">
    <property type="protein sequence ID" value="KAL0065775.1"/>
    <property type="molecule type" value="Genomic_DNA"/>
</dbReference>
<protein>
    <submittedName>
        <fullName evidence="2">Uncharacterized protein</fullName>
    </submittedName>
</protein>
<accession>A0ABR2ZVR4</accession>